<sequence length="362" mass="40746">MKAILYKTTLTLLTLVTPLLLTANTGKLKGKYEREKTLKKEYTVNPTALLKVSNSYGDLNITSWDQNKVVIEVRITVSGNSEEKVEKKLHSIDVDFESSPSEVYAKTIFSKNKSWGWNWGRNNVSMRIDYNIKVPVKNSVSLSNDYGAIILDRIDGHARISCDYGRLDIGELRGRENQLNFDYTSKSKIGYMNSGKINADYSGFTIEKAGNLDINADYTNSKVIEMDDLEYHCDYGSIEIGKVNHIDGNGSYLSSRIGKVNGNLDIVSDYGSLKIEELTANAGDVSIRSDYTGVKIGYAPEYEFTFEIRTEYAGVKGKDDFEINISKERSSERYYKGYYGSSNSNNHMSINSEYGSVSFYQN</sequence>
<dbReference type="OrthoDB" id="1117657at2"/>
<gene>
    <name evidence="2" type="ORF">B7P33_07665</name>
</gene>
<keyword evidence="3" id="KW-1185">Reference proteome</keyword>
<keyword evidence="1" id="KW-0732">Signal</keyword>
<accession>A0A2A4GB91</accession>
<dbReference type="AlphaFoldDB" id="A0A2A4GB91"/>
<reference evidence="2 3" key="1">
    <citation type="submission" date="2017-04" db="EMBL/GenBank/DDBJ databases">
        <title>A new member of the family Flavobacteriaceae isolated from ascidians.</title>
        <authorList>
            <person name="Chen L."/>
        </authorList>
    </citation>
    <scope>NUCLEOTIDE SEQUENCE [LARGE SCALE GENOMIC DNA]</scope>
    <source>
        <strain evidence="2 3">HQA918</strain>
    </source>
</reference>
<feature type="chain" id="PRO_5012314029" description="Adhesin domain-containing protein" evidence="1">
    <location>
        <begin position="24"/>
        <end position="362"/>
    </location>
</feature>
<proteinExistence type="predicted"/>
<name>A0A2A4GB91_9FLAO</name>
<evidence type="ECO:0008006" key="4">
    <source>
        <dbReference type="Google" id="ProtNLM"/>
    </source>
</evidence>
<organism evidence="2 3">
    <name type="scientific">Sediminicola luteus</name>
    <dbReference type="NCBI Taxonomy" id="319238"/>
    <lineage>
        <taxon>Bacteria</taxon>
        <taxon>Pseudomonadati</taxon>
        <taxon>Bacteroidota</taxon>
        <taxon>Flavobacteriia</taxon>
        <taxon>Flavobacteriales</taxon>
        <taxon>Flavobacteriaceae</taxon>
        <taxon>Sediminicola</taxon>
    </lineage>
</organism>
<dbReference type="Proteomes" id="UP000219559">
    <property type="component" value="Unassembled WGS sequence"/>
</dbReference>
<evidence type="ECO:0000313" key="3">
    <source>
        <dbReference type="Proteomes" id="UP000219559"/>
    </source>
</evidence>
<evidence type="ECO:0000256" key="1">
    <source>
        <dbReference type="SAM" id="SignalP"/>
    </source>
</evidence>
<protein>
    <recommendedName>
        <fullName evidence="4">Adhesin domain-containing protein</fullName>
    </recommendedName>
</protein>
<comment type="caution">
    <text evidence="2">The sequence shown here is derived from an EMBL/GenBank/DDBJ whole genome shotgun (WGS) entry which is preliminary data.</text>
</comment>
<evidence type="ECO:0000313" key="2">
    <source>
        <dbReference type="EMBL" id="PCE65022.1"/>
    </source>
</evidence>
<feature type="signal peptide" evidence="1">
    <location>
        <begin position="1"/>
        <end position="23"/>
    </location>
</feature>
<dbReference type="RefSeq" id="WP_097440301.1">
    <property type="nucleotide sequence ID" value="NZ_KZ300476.1"/>
</dbReference>
<dbReference type="EMBL" id="NBWU01000002">
    <property type="protein sequence ID" value="PCE65022.1"/>
    <property type="molecule type" value="Genomic_DNA"/>
</dbReference>